<name>A0AA96WG67_9CYAN</name>
<dbReference type="RefSeq" id="WP_316430270.1">
    <property type="nucleotide sequence ID" value="NZ_CP053586.1"/>
</dbReference>
<keyword evidence="1" id="KW-0808">Transferase</keyword>
<reference evidence="1" key="1">
    <citation type="submission" date="2020-05" db="EMBL/GenBank/DDBJ databases">
        <authorList>
            <person name="Zhu T."/>
            <person name="Keshari N."/>
            <person name="Lu X."/>
        </authorList>
    </citation>
    <scope>NUCLEOTIDE SEQUENCE</scope>
    <source>
        <strain evidence="1">NK1-12</strain>
    </source>
</reference>
<organism evidence="1">
    <name type="scientific">Leptolyngbya sp. NK1-12</name>
    <dbReference type="NCBI Taxonomy" id="2547451"/>
    <lineage>
        <taxon>Bacteria</taxon>
        <taxon>Bacillati</taxon>
        <taxon>Cyanobacteriota</taxon>
        <taxon>Cyanophyceae</taxon>
        <taxon>Leptolyngbyales</taxon>
        <taxon>Leptolyngbyaceae</taxon>
        <taxon>Leptolyngbya group</taxon>
        <taxon>Leptolyngbya</taxon>
    </lineage>
</organism>
<dbReference type="AlphaFoldDB" id="A0AA96WG67"/>
<dbReference type="GO" id="GO:0008168">
    <property type="term" value="F:methyltransferase activity"/>
    <property type="evidence" value="ECO:0007669"/>
    <property type="project" value="UniProtKB-KW"/>
</dbReference>
<dbReference type="GO" id="GO:0032259">
    <property type="term" value="P:methylation"/>
    <property type="evidence" value="ECO:0007669"/>
    <property type="project" value="UniProtKB-KW"/>
</dbReference>
<gene>
    <name evidence="1" type="ORF">HJG54_17420</name>
</gene>
<sequence length="226" mass="25328">MAMILEKVVPFGRSWDEYVKMFNLAPTDLNGTVIGIGDGPASFNAEATQQGYDVVSVDPIYTFSGPEIQARFNAVVDDIINQVKATPDDWVWTYHQSPEALRTNRIQVLHRFLQDYDSGKAVGRYQIGELPTLPFPSGSFSLALCSHLLFLYSDQLSYEFHLRSIREMLRLAPEVRIFPLLTLMLKPSPHLAPVMQALSSSGYVVAIETVAYELQKGGNQMLVIRT</sequence>
<proteinExistence type="predicted"/>
<protein>
    <submittedName>
        <fullName evidence="1">SAM-dependent methyltransferase</fullName>
    </submittedName>
</protein>
<dbReference type="EMBL" id="CP053586">
    <property type="protein sequence ID" value="WNZ24459.1"/>
    <property type="molecule type" value="Genomic_DNA"/>
</dbReference>
<accession>A0AA96WG67</accession>
<evidence type="ECO:0000313" key="1">
    <source>
        <dbReference type="EMBL" id="WNZ24459.1"/>
    </source>
</evidence>
<keyword evidence="1" id="KW-0489">Methyltransferase</keyword>